<name>A0A843VWS8_COLES</name>
<feature type="non-terminal residue" evidence="1">
    <location>
        <position position="90"/>
    </location>
</feature>
<protein>
    <submittedName>
        <fullName evidence="1">Uncharacterized protein</fullName>
    </submittedName>
</protein>
<evidence type="ECO:0000313" key="1">
    <source>
        <dbReference type="EMBL" id="MQL96613.1"/>
    </source>
</evidence>
<dbReference type="AlphaFoldDB" id="A0A843VWS8"/>
<dbReference type="Proteomes" id="UP000652761">
    <property type="component" value="Unassembled WGS sequence"/>
</dbReference>
<accession>A0A843VWS8</accession>
<organism evidence="1 2">
    <name type="scientific">Colocasia esculenta</name>
    <name type="common">Wild taro</name>
    <name type="synonym">Arum esculentum</name>
    <dbReference type="NCBI Taxonomy" id="4460"/>
    <lineage>
        <taxon>Eukaryota</taxon>
        <taxon>Viridiplantae</taxon>
        <taxon>Streptophyta</taxon>
        <taxon>Embryophyta</taxon>
        <taxon>Tracheophyta</taxon>
        <taxon>Spermatophyta</taxon>
        <taxon>Magnoliopsida</taxon>
        <taxon>Liliopsida</taxon>
        <taxon>Araceae</taxon>
        <taxon>Aroideae</taxon>
        <taxon>Colocasieae</taxon>
        <taxon>Colocasia</taxon>
    </lineage>
</organism>
<evidence type="ECO:0000313" key="2">
    <source>
        <dbReference type="Proteomes" id="UP000652761"/>
    </source>
</evidence>
<keyword evidence="2" id="KW-1185">Reference proteome</keyword>
<sequence>MRLLISHGFRFVSHESQCHILTFLVSHLLYTSVVIHSPNHQRRTYTPHITHRRHLGITMATLGLRRLGEQVSTLTSGTCPPPGFPPNALR</sequence>
<gene>
    <name evidence="1" type="ORF">Taro_029293</name>
</gene>
<dbReference type="EMBL" id="NMUH01001937">
    <property type="protein sequence ID" value="MQL96613.1"/>
    <property type="molecule type" value="Genomic_DNA"/>
</dbReference>
<reference evidence="1" key="1">
    <citation type="submission" date="2017-07" db="EMBL/GenBank/DDBJ databases">
        <title>Taro Niue Genome Assembly and Annotation.</title>
        <authorList>
            <person name="Atibalentja N."/>
            <person name="Keating K."/>
            <person name="Fields C.J."/>
        </authorList>
    </citation>
    <scope>NUCLEOTIDE SEQUENCE</scope>
    <source>
        <strain evidence="1">Niue_2</strain>
        <tissue evidence="1">Leaf</tissue>
    </source>
</reference>
<proteinExistence type="predicted"/>
<comment type="caution">
    <text evidence="1">The sequence shown here is derived from an EMBL/GenBank/DDBJ whole genome shotgun (WGS) entry which is preliminary data.</text>
</comment>